<name>A0A7J7ZD66_RHIFE</name>
<protein>
    <submittedName>
        <fullName evidence="1">Uncharacterized protein</fullName>
    </submittedName>
</protein>
<accession>A0A7J7ZD66</accession>
<evidence type="ECO:0000313" key="1">
    <source>
        <dbReference type="EMBL" id="KAF6372039.1"/>
    </source>
</evidence>
<comment type="caution">
    <text evidence="1">The sequence shown here is derived from an EMBL/GenBank/DDBJ whole genome shotgun (WGS) entry which is preliminary data.</text>
</comment>
<dbReference type="EMBL" id="JACAGC010000004">
    <property type="protein sequence ID" value="KAF6372039.1"/>
    <property type="molecule type" value="Genomic_DNA"/>
</dbReference>
<sequence>MEGEERGGCSWHCLRALSGEPLHFRPSDSTDSLGAPPQWRVGTPSSPAFPPVLGLGPLRRRLAPTVPAAKVTSSRPFACATSQNTIPPLAHPNPTQLQLPTPNLCSRSALKDALYMRCLSSAKTLQTVSHISQLFPFFLSRHPHRHFLLPPAFTELFGTALDWSQLQSTQLAAEKSTEQGKGAHTSLQKCFGLHFCLIRNDSHPVWWIDCILMIPFFAQFRNLCWDLFFVFVFFFFSF</sequence>
<gene>
    <name evidence="1" type="ORF">mRhiFer1_009776</name>
</gene>
<reference evidence="1 2" key="1">
    <citation type="journal article" date="2020" name="Nature">
        <title>Six reference-quality genomes reveal evolution of bat adaptations.</title>
        <authorList>
            <person name="Jebb D."/>
            <person name="Huang Z."/>
            <person name="Pippel M."/>
            <person name="Hughes G.M."/>
            <person name="Lavrichenko K."/>
            <person name="Devanna P."/>
            <person name="Winkler S."/>
            <person name="Jermiin L.S."/>
            <person name="Skirmuntt E.C."/>
            <person name="Katzourakis A."/>
            <person name="Burkitt-Gray L."/>
            <person name="Ray D.A."/>
            <person name="Sullivan K.A.M."/>
            <person name="Roscito J.G."/>
            <person name="Kirilenko B.M."/>
            <person name="Davalos L.M."/>
            <person name="Corthals A.P."/>
            <person name="Power M.L."/>
            <person name="Jones G."/>
            <person name="Ransome R.D."/>
            <person name="Dechmann D.K.N."/>
            <person name="Locatelli A.G."/>
            <person name="Puechmaille S.J."/>
            <person name="Fedrigo O."/>
            <person name="Jarvis E.D."/>
            <person name="Hiller M."/>
            <person name="Vernes S.C."/>
            <person name="Myers E.W."/>
            <person name="Teeling E.C."/>
        </authorList>
    </citation>
    <scope>NUCLEOTIDE SEQUENCE [LARGE SCALE GENOMIC DNA]</scope>
    <source>
        <strain evidence="1">MRhiFer1</strain>
        <tissue evidence="1">Lung</tissue>
    </source>
</reference>
<dbReference type="AlphaFoldDB" id="A0A7J7ZD66"/>
<dbReference type="Proteomes" id="UP000585614">
    <property type="component" value="Unassembled WGS sequence"/>
</dbReference>
<evidence type="ECO:0000313" key="2">
    <source>
        <dbReference type="Proteomes" id="UP000585614"/>
    </source>
</evidence>
<organism evidence="1 2">
    <name type="scientific">Rhinolophus ferrumequinum</name>
    <name type="common">Greater horseshoe bat</name>
    <dbReference type="NCBI Taxonomy" id="59479"/>
    <lineage>
        <taxon>Eukaryota</taxon>
        <taxon>Metazoa</taxon>
        <taxon>Chordata</taxon>
        <taxon>Craniata</taxon>
        <taxon>Vertebrata</taxon>
        <taxon>Euteleostomi</taxon>
        <taxon>Mammalia</taxon>
        <taxon>Eutheria</taxon>
        <taxon>Laurasiatheria</taxon>
        <taxon>Chiroptera</taxon>
        <taxon>Yinpterochiroptera</taxon>
        <taxon>Rhinolophoidea</taxon>
        <taxon>Rhinolophidae</taxon>
        <taxon>Rhinolophinae</taxon>
        <taxon>Rhinolophus</taxon>
    </lineage>
</organism>
<proteinExistence type="predicted"/>